<proteinExistence type="predicted"/>
<dbReference type="OrthoDB" id="10664959at2759"/>
<accession>A0A3R7LL49</accession>
<protein>
    <submittedName>
        <fullName evidence="1">Uncharacterized protein</fullName>
    </submittedName>
</protein>
<dbReference type="EMBL" id="MKGL01000394">
    <property type="protein sequence ID" value="RNE99339.1"/>
    <property type="molecule type" value="Genomic_DNA"/>
</dbReference>
<organism evidence="1 2">
    <name type="scientific">Trypanosoma rangeli</name>
    <dbReference type="NCBI Taxonomy" id="5698"/>
    <lineage>
        <taxon>Eukaryota</taxon>
        <taxon>Discoba</taxon>
        <taxon>Euglenozoa</taxon>
        <taxon>Kinetoplastea</taxon>
        <taxon>Metakinetoplastina</taxon>
        <taxon>Trypanosomatida</taxon>
        <taxon>Trypanosomatidae</taxon>
        <taxon>Trypanosoma</taxon>
        <taxon>Herpetosoma</taxon>
    </lineage>
</organism>
<keyword evidence="2" id="KW-1185">Reference proteome</keyword>
<evidence type="ECO:0000313" key="1">
    <source>
        <dbReference type="EMBL" id="RNE99339.1"/>
    </source>
</evidence>
<dbReference type="GeneID" id="40332183"/>
<gene>
    <name evidence="1" type="ORF">TraAM80_08250</name>
</gene>
<dbReference type="AlphaFoldDB" id="A0A3R7LL49"/>
<reference evidence="1 2" key="1">
    <citation type="journal article" date="2018" name="BMC Genomics">
        <title>Genomic comparison of Trypanosoma conorhini and Trypanosoma rangeli to Trypanosoma cruzi strains of high and low virulence.</title>
        <authorList>
            <person name="Bradwell K.R."/>
            <person name="Koparde V.N."/>
            <person name="Matveyev A.V."/>
            <person name="Serrano M.G."/>
            <person name="Alves J.M."/>
            <person name="Parikh H."/>
            <person name="Huang B."/>
            <person name="Lee V."/>
            <person name="Espinosa-Alvarez O."/>
            <person name="Ortiz P.A."/>
            <person name="Costa-Martins A.G."/>
            <person name="Teixeira M.M."/>
            <person name="Buck G.A."/>
        </authorList>
    </citation>
    <scope>NUCLEOTIDE SEQUENCE [LARGE SCALE GENOMIC DNA]</scope>
    <source>
        <strain evidence="1 2">AM80</strain>
    </source>
</reference>
<comment type="caution">
    <text evidence="1">The sequence shown here is derived from an EMBL/GenBank/DDBJ whole genome shotgun (WGS) entry which is preliminary data.</text>
</comment>
<dbReference type="RefSeq" id="XP_029235144.1">
    <property type="nucleotide sequence ID" value="XM_029385004.1"/>
</dbReference>
<sequence>MLWPAFESFLRRLLAPEVALDTAAVQSSVDSGVGDAERKGEGKRRTHLCFHKVRESGNVESITAPYDVHPDVLYRCNPTVLLEEGVVGWFSIIPSCDQTPKGVLFPFSTPSMQTSVARLLRG</sequence>
<dbReference type="Proteomes" id="UP000283634">
    <property type="component" value="Unassembled WGS sequence"/>
</dbReference>
<evidence type="ECO:0000313" key="2">
    <source>
        <dbReference type="Proteomes" id="UP000283634"/>
    </source>
</evidence>
<name>A0A3R7LL49_TRYRA</name>